<gene>
    <name evidence="1" type="ORF">I41_55770</name>
</gene>
<dbReference type="KEGG" id="llh:I41_55770"/>
<evidence type="ECO:0000313" key="1">
    <source>
        <dbReference type="EMBL" id="QDT76327.1"/>
    </source>
</evidence>
<dbReference type="AlphaFoldDB" id="A0A517U6S0"/>
<accession>A0A517U6S0</accession>
<reference evidence="1 2" key="1">
    <citation type="submission" date="2019-02" db="EMBL/GenBank/DDBJ databases">
        <title>Deep-cultivation of Planctomycetes and their phenomic and genomic characterization uncovers novel biology.</title>
        <authorList>
            <person name="Wiegand S."/>
            <person name="Jogler M."/>
            <person name="Boedeker C."/>
            <person name="Pinto D."/>
            <person name="Vollmers J."/>
            <person name="Rivas-Marin E."/>
            <person name="Kohn T."/>
            <person name="Peeters S.H."/>
            <person name="Heuer A."/>
            <person name="Rast P."/>
            <person name="Oberbeckmann S."/>
            <person name="Bunk B."/>
            <person name="Jeske O."/>
            <person name="Meyerdierks A."/>
            <person name="Storesund J.E."/>
            <person name="Kallscheuer N."/>
            <person name="Luecker S."/>
            <person name="Lage O.M."/>
            <person name="Pohl T."/>
            <person name="Merkel B.J."/>
            <person name="Hornburger P."/>
            <person name="Mueller R.-W."/>
            <person name="Bruemmer F."/>
            <person name="Labrenz M."/>
            <person name="Spormann A.M."/>
            <person name="Op den Camp H."/>
            <person name="Overmann J."/>
            <person name="Amann R."/>
            <person name="Jetten M.S.M."/>
            <person name="Mascher T."/>
            <person name="Medema M.H."/>
            <person name="Devos D.P."/>
            <person name="Kaster A.-K."/>
            <person name="Ovreas L."/>
            <person name="Rohde M."/>
            <person name="Galperin M.Y."/>
            <person name="Jogler C."/>
        </authorList>
    </citation>
    <scope>NUCLEOTIDE SEQUENCE [LARGE SCALE GENOMIC DNA]</scope>
    <source>
        <strain evidence="1 2">I41</strain>
        <plasmid evidence="2">pi41_1</plasmid>
    </source>
</reference>
<dbReference type="EMBL" id="CP036340">
    <property type="protein sequence ID" value="QDT76327.1"/>
    <property type="molecule type" value="Genomic_DNA"/>
</dbReference>
<dbReference type="OrthoDB" id="282234at2"/>
<evidence type="ECO:0000313" key="2">
    <source>
        <dbReference type="Proteomes" id="UP000317909"/>
    </source>
</evidence>
<dbReference type="RefSeq" id="WP_145436559.1">
    <property type="nucleotide sequence ID" value="NZ_CP036340.1"/>
</dbReference>
<geneLocation type="plasmid" evidence="2">
    <name>pi41_1</name>
</geneLocation>
<protein>
    <submittedName>
        <fullName evidence="1">Uncharacterized protein</fullName>
    </submittedName>
</protein>
<proteinExistence type="predicted"/>
<keyword evidence="1" id="KW-0614">Plasmid</keyword>
<dbReference type="Proteomes" id="UP000317909">
    <property type="component" value="Plasmid pI41_1"/>
</dbReference>
<name>A0A517U6S0_9BACT</name>
<organism evidence="1 2">
    <name type="scientific">Lacipirellula limnantheis</name>
    <dbReference type="NCBI Taxonomy" id="2528024"/>
    <lineage>
        <taxon>Bacteria</taxon>
        <taxon>Pseudomonadati</taxon>
        <taxon>Planctomycetota</taxon>
        <taxon>Planctomycetia</taxon>
        <taxon>Pirellulales</taxon>
        <taxon>Lacipirellulaceae</taxon>
        <taxon>Lacipirellula</taxon>
    </lineage>
</organism>
<sequence length="153" mass="17204">MLKQHSLNLNDDFTIATLPGPDTTTKRDAALSNDRRFQAMLAEAARVGWPAAFTDDLYQHDAKTLADNPGEPMLWILRQNGTHLYPLSCDNNHEAFYYRSVIRYWSGDHKLNTADNGSDRARYYLVSDSGLTQISADVAATKIKAPPEGKFRE</sequence>
<keyword evidence="2" id="KW-1185">Reference proteome</keyword>